<accession>A0A4Z0VA05</accession>
<keyword evidence="3" id="KW-0547">Nucleotide-binding</keyword>
<evidence type="ECO:0000256" key="8">
    <source>
        <dbReference type="ARBA" id="ARBA00023235"/>
    </source>
</evidence>
<evidence type="ECO:0000259" key="14">
    <source>
        <dbReference type="PROSITE" id="PS51194"/>
    </source>
</evidence>
<feature type="domain" description="Helicase ATP-binding" evidence="13">
    <location>
        <begin position="23"/>
        <end position="192"/>
    </location>
</feature>
<dbReference type="InterPro" id="IPR004589">
    <property type="entry name" value="DNA_helicase_ATP-dep_RecQ"/>
</dbReference>
<dbReference type="RefSeq" id="WP_135471173.1">
    <property type="nucleotide sequence ID" value="NZ_CASGTF010000005.1"/>
</dbReference>
<evidence type="ECO:0000313" key="15">
    <source>
        <dbReference type="EMBL" id="TGG40160.1"/>
    </source>
</evidence>
<keyword evidence="8" id="KW-0413">Isomerase</keyword>
<dbReference type="GeneID" id="82149222"/>
<name>A0A4Z0VA05_9BACT</name>
<dbReference type="Pfam" id="PF00271">
    <property type="entry name" value="Helicase_C"/>
    <property type="match status" value="1"/>
</dbReference>
<dbReference type="PANTHER" id="PTHR13710:SF105">
    <property type="entry name" value="ATP-DEPENDENT DNA HELICASE Q1"/>
    <property type="match status" value="1"/>
</dbReference>
<dbReference type="InterPro" id="IPR027417">
    <property type="entry name" value="P-loop_NTPase"/>
</dbReference>
<dbReference type="InterPro" id="IPR001650">
    <property type="entry name" value="Helicase_C-like"/>
</dbReference>
<evidence type="ECO:0000313" key="16">
    <source>
        <dbReference type="Proteomes" id="UP000297635"/>
    </source>
</evidence>
<proteinExistence type="inferred from homology"/>
<keyword evidence="4" id="KW-0378">Hydrolase</keyword>
<evidence type="ECO:0000256" key="12">
    <source>
        <dbReference type="ARBA" id="ARBA00044550"/>
    </source>
</evidence>
<gene>
    <name evidence="15" type="ORF">EZ315_05400</name>
</gene>
<evidence type="ECO:0000256" key="9">
    <source>
        <dbReference type="ARBA" id="ARBA00034617"/>
    </source>
</evidence>
<dbReference type="GO" id="GO:0006281">
    <property type="term" value="P:DNA repair"/>
    <property type="evidence" value="ECO:0007669"/>
    <property type="project" value="TreeGrafter"/>
</dbReference>
<dbReference type="GO" id="GO:0006310">
    <property type="term" value="P:DNA recombination"/>
    <property type="evidence" value="ECO:0007669"/>
    <property type="project" value="InterPro"/>
</dbReference>
<dbReference type="GO" id="GO:0003677">
    <property type="term" value="F:DNA binding"/>
    <property type="evidence" value="ECO:0007669"/>
    <property type="project" value="UniProtKB-KW"/>
</dbReference>
<dbReference type="Pfam" id="PF00270">
    <property type="entry name" value="DEAD"/>
    <property type="match status" value="1"/>
</dbReference>
<evidence type="ECO:0000256" key="11">
    <source>
        <dbReference type="ARBA" id="ARBA00044535"/>
    </source>
</evidence>
<dbReference type="NCBIfam" id="TIGR00614">
    <property type="entry name" value="recQ_fam"/>
    <property type="match status" value="1"/>
</dbReference>
<dbReference type="GO" id="GO:0043138">
    <property type="term" value="F:3'-5' DNA helicase activity"/>
    <property type="evidence" value="ECO:0007669"/>
    <property type="project" value="UniProtKB-EC"/>
</dbReference>
<dbReference type="Proteomes" id="UP000297635">
    <property type="component" value="Unassembled WGS sequence"/>
</dbReference>
<protein>
    <recommendedName>
        <fullName evidence="11">ATP-dependent DNA helicase RecQ</fullName>
        <ecNumber evidence="10">5.6.2.4</ecNumber>
    </recommendedName>
    <alternativeName>
        <fullName evidence="12">DNA 3'-5' helicase RecQ</fullName>
    </alternativeName>
</protein>
<comment type="catalytic activity">
    <reaction evidence="9">
        <text>Couples ATP hydrolysis with the unwinding of duplex DNA by translocating in the 3'-5' direction.</text>
        <dbReference type="EC" id="5.6.2.4"/>
    </reaction>
</comment>
<dbReference type="PROSITE" id="PS51194">
    <property type="entry name" value="HELICASE_CTER"/>
    <property type="match status" value="1"/>
</dbReference>
<keyword evidence="2" id="KW-0479">Metal-binding</keyword>
<sequence length="637" mass="71904">MKHSILKRYWGYDAFRPMQEEIIDSVLEGRDTLGLLPTGGGKSLTFQVPAMILPGVTIVVTPLISLMKDQVDNLADRGIRAVLFHSGLTPREKDLGMTRCRLGKAKIAYVSPERLQNERFLAELRSLTVSLLVVDEAHCISQWGYDFRPSYLRIAALRRIVGEEVPVLALTASATPEVTGDIMRHLGFREPRVFAKSFTRENLSYIVRYADIKEPMLLRILTSTSGCSIVYVRSRRRTRELAALLNDAGIPSEAYHAGLAPEEKEERQDRWKQDETRVMVATNAFGMGIDKPDVRLVVHYDLPSSLEEYYQEAGRGGRDGRESLAVVIAGKRDKALLTRRVNESFPPKDFIARVYELAGNFLNVAVGEGFGMVYEFNFSQFCSTFDLPPVPTQSALHILTRAGYVEYIEETTSRSRLMVVMRREELYDISLDPATEDVLQTVLRAYTGLFADYVYISELMIAERLRLSSEQVYQSLLTLSRLHAIHYIPRTTTPYLIYTTSREEPRHIIIPIEVYERQRERMEARVGAMKEFVFGSTACRANTLLKYFGESPNEPCGKCDVCRSARHTARLLREEASAPSINESIIYQASRPAGIDITDIIANLTPRYTADEITAAVRSLIDCSRLSLDGTIVKALP</sequence>
<dbReference type="InterPro" id="IPR002464">
    <property type="entry name" value="DNA/RNA_helicase_DEAH_CS"/>
</dbReference>
<reference evidence="15 16" key="1">
    <citation type="submission" date="2019-02" db="EMBL/GenBank/DDBJ databases">
        <title>Isolation and identification of novel species under the genus Muribaculum.</title>
        <authorList>
            <person name="Miyake S."/>
            <person name="Ding Y."/>
            <person name="Low A."/>
            <person name="Soh M."/>
            <person name="Seedorf H."/>
        </authorList>
    </citation>
    <scope>NUCLEOTIDE SEQUENCE [LARGE SCALE GENOMIC DNA]</scope>
    <source>
        <strain evidence="15 16">TLL-A3</strain>
    </source>
</reference>
<organism evidence="15 16">
    <name type="scientific">Duncaniella freteri</name>
    <dbReference type="NCBI Taxonomy" id="2530391"/>
    <lineage>
        <taxon>Bacteria</taxon>
        <taxon>Pseudomonadati</taxon>
        <taxon>Bacteroidota</taxon>
        <taxon>Bacteroidia</taxon>
        <taxon>Bacteroidales</taxon>
        <taxon>Muribaculaceae</taxon>
        <taxon>Duncaniella</taxon>
    </lineage>
</organism>
<keyword evidence="6" id="KW-0067">ATP-binding</keyword>
<dbReference type="GO" id="GO:0046872">
    <property type="term" value="F:metal ion binding"/>
    <property type="evidence" value="ECO:0007669"/>
    <property type="project" value="UniProtKB-KW"/>
</dbReference>
<evidence type="ECO:0000256" key="2">
    <source>
        <dbReference type="ARBA" id="ARBA00022723"/>
    </source>
</evidence>
<dbReference type="SUPFAM" id="SSF52540">
    <property type="entry name" value="P-loop containing nucleoside triphosphate hydrolases"/>
    <property type="match status" value="1"/>
</dbReference>
<evidence type="ECO:0000256" key="10">
    <source>
        <dbReference type="ARBA" id="ARBA00034808"/>
    </source>
</evidence>
<evidence type="ECO:0000256" key="3">
    <source>
        <dbReference type="ARBA" id="ARBA00022741"/>
    </source>
</evidence>
<dbReference type="InterPro" id="IPR032284">
    <property type="entry name" value="RecQ_Zn-bd"/>
</dbReference>
<keyword evidence="5 15" id="KW-0347">Helicase</keyword>
<evidence type="ECO:0000256" key="7">
    <source>
        <dbReference type="ARBA" id="ARBA00023125"/>
    </source>
</evidence>
<dbReference type="SMART" id="SM00487">
    <property type="entry name" value="DEXDc"/>
    <property type="match status" value="1"/>
</dbReference>
<dbReference type="GO" id="GO:0009378">
    <property type="term" value="F:four-way junction helicase activity"/>
    <property type="evidence" value="ECO:0007669"/>
    <property type="project" value="TreeGrafter"/>
</dbReference>
<dbReference type="InterPro" id="IPR014001">
    <property type="entry name" value="Helicase_ATP-bd"/>
</dbReference>
<dbReference type="EC" id="5.6.2.4" evidence="10"/>
<dbReference type="PROSITE" id="PS51192">
    <property type="entry name" value="HELICASE_ATP_BIND_1"/>
    <property type="match status" value="1"/>
</dbReference>
<dbReference type="GO" id="GO:0005737">
    <property type="term" value="C:cytoplasm"/>
    <property type="evidence" value="ECO:0007669"/>
    <property type="project" value="TreeGrafter"/>
</dbReference>
<evidence type="ECO:0000256" key="6">
    <source>
        <dbReference type="ARBA" id="ARBA00022840"/>
    </source>
</evidence>
<dbReference type="EMBL" id="SJSA01000001">
    <property type="protein sequence ID" value="TGG40160.1"/>
    <property type="molecule type" value="Genomic_DNA"/>
</dbReference>
<dbReference type="CDD" id="cd17920">
    <property type="entry name" value="DEXHc_RecQ"/>
    <property type="match status" value="1"/>
</dbReference>
<evidence type="ECO:0000256" key="4">
    <source>
        <dbReference type="ARBA" id="ARBA00022801"/>
    </source>
</evidence>
<dbReference type="FunFam" id="3.40.50.300:FF:001389">
    <property type="entry name" value="ATP-dependent DNA helicase RecQ"/>
    <property type="match status" value="1"/>
</dbReference>
<dbReference type="AlphaFoldDB" id="A0A4Z0VA05"/>
<dbReference type="GO" id="GO:0005524">
    <property type="term" value="F:ATP binding"/>
    <property type="evidence" value="ECO:0007669"/>
    <property type="project" value="UniProtKB-KW"/>
</dbReference>
<dbReference type="GO" id="GO:0016787">
    <property type="term" value="F:hydrolase activity"/>
    <property type="evidence" value="ECO:0007669"/>
    <property type="project" value="UniProtKB-KW"/>
</dbReference>
<evidence type="ECO:0000259" key="13">
    <source>
        <dbReference type="PROSITE" id="PS51192"/>
    </source>
</evidence>
<feature type="domain" description="Helicase C-terminal" evidence="14">
    <location>
        <begin position="216"/>
        <end position="365"/>
    </location>
</feature>
<dbReference type="InterPro" id="IPR011545">
    <property type="entry name" value="DEAD/DEAH_box_helicase_dom"/>
</dbReference>
<evidence type="ECO:0000256" key="5">
    <source>
        <dbReference type="ARBA" id="ARBA00022806"/>
    </source>
</evidence>
<keyword evidence="7" id="KW-0238">DNA-binding</keyword>
<evidence type="ECO:0000256" key="1">
    <source>
        <dbReference type="ARBA" id="ARBA00005446"/>
    </source>
</evidence>
<dbReference type="PANTHER" id="PTHR13710">
    <property type="entry name" value="DNA HELICASE RECQ FAMILY MEMBER"/>
    <property type="match status" value="1"/>
</dbReference>
<dbReference type="GO" id="GO:0043590">
    <property type="term" value="C:bacterial nucleoid"/>
    <property type="evidence" value="ECO:0007669"/>
    <property type="project" value="TreeGrafter"/>
</dbReference>
<dbReference type="PROSITE" id="PS00690">
    <property type="entry name" value="DEAH_ATP_HELICASE"/>
    <property type="match status" value="1"/>
</dbReference>
<dbReference type="GO" id="GO:0030894">
    <property type="term" value="C:replisome"/>
    <property type="evidence" value="ECO:0007669"/>
    <property type="project" value="TreeGrafter"/>
</dbReference>
<dbReference type="Gene3D" id="3.40.50.300">
    <property type="entry name" value="P-loop containing nucleotide triphosphate hydrolases"/>
    <property type="match status" value="2"/>
</dbReference>
<dbReference type="InterPro" id="IPR036388">
    <property type="entry name" value="WH-like_DNA-bd_sf"/>
</dbReference>
<comment type="similarity">
    <text evidence="1">Belongs to the helicase family. RecQ subfamily.</text>
</comment>
<dbReference type="Pfam" id="PF16124">
    <property type="entry name" value="RecQ_Zn_bind"/>
    <property type="match status" value="1"/>
</dbReference>
<dbReference type="Gene3D" id="1.10.10.10">
    <property type="entry name" value="Winged helix-like DNA-binding domain superfamily/Winged helix DNA-binding domain"/>
    <property type="match status" value="1"/>
</dbReference>
<keyword evidence="16" id="KW-1185">Reference proteome</keyword>
<dbReference type="SMART" id="SM00490">
    <property type="entry name" value="HELICc"/>
    <property type="match status" value="1"/>
</dbReference>
<comment type="caution">
    <text evidence="15">The sequence shown here is derived from an EMBL/GenBank/DDBJ whole genome shotgun (WGS) entry which is preliminary data.</text>
</comment>